<dbReference type="Pfam" id="PF17921">
    <property type="entry name" value="Integrase_H2C2"/>
    <property type="match status" value="1"/>
</dbReference>
<feature type="region of interest" description="Disordered" evidence="2">
    <location>
        <begin position="668"/>
        <end position="714"/>
    </location>
</feature>
<feature type="compositionally biased region" description="Basic residues" evidence="2">
    <location>
        <begin position="432"/>
        <end position="442"/>
    </location>
</feature>
<accession>A0A146LZ16</accession>
<dbReference type="GO" id="GO:0003964">
    <property type="term" value="F:RNA-directed DNA polymerase activity"/>
    <property type="evidence" value="ECO:0007669"/>
    <property type="project" value="UniProtKB-EC"/>
</dbReference>
<dbReference type="GO" id="GO:0015074">
    <property type="term" value="P:DNA integration"/>
    <property type="evidence" value="ECO:0007669"/>
    <property type="project" value="InterPro"/>
</dbReference>
<evidence type="ECO:0000256" key="1">
    <source>
        <dbReference type="ARBA" id="ARBA00012493"/>
    </source>
</evidence>
<dbReference type="InterPro" id="IPR001584">
    <property type="entry name" value="Integrase_cat-core"/>
</dbReference>
<evidence type="ECO:0000259" key="3">
    <source>
        <dbReference type="PROSITE" id="PS50994"/>
    </source>
</evidence>
<feature type="compositionally biased region" description="Polar residues" evidence="2">
    <location>
        <begin position="482"/>
        <end position="505"/>
    </location>
</feature>
<gene>
    <name evidence="4" type="primary">POL_30</name>
    <name evidence="4" type="ORF">g.90021</name>
</gene>
<organism evidence="4">
    <name type="scientific">Lygus hesperus</name>
    <name type="common">Western plant bug</name>
    <dbReference type="NCBI Taxonomy" id="30085"/>
    <lineage>
        <taxon>Eukaryota</taxon>
        <taxon>Metazoa</taxon>
        <taxon>Ecdysozoa</taxon>
        <taxon>Arthropoda</taxon>
        <taxon>Hexapoda</taxon>
        <taxon>Insecta</taxon>
        <taxon>Pterygota</taxon>
        <taxon>Neoptera</taxon>
        <taxon>Paraneoptera</taxon>
        <taxon>Hemiptera</taxon>
        <taxon>Heteroptera</taxon>
        <taxon>Panheteroptera</taxon>
        <taxon>Cimicomorpha</taxon>
        <taxon>Miridae</taxon>
        <taxon>Mirini</taxon>
        <taxon>Lygus</taxon>
    </lineage>
</organism>
<dbReference type="Pfam" id="PF00665">
    <property type="entry name" value="rve"/>
    <property type="match status" value="1"/>
</dbReference>
<protein>
    <recommendedName>
        <fullName evidence="1">RNA-directed DNA polymerase</fullName>
        <ecNumber evidence="1">2.7.7.49</ecNumber>
    </recommendedName>
</protein>
<dbReference type="InterPro" id="IPR012337">
    <property type="entry name" value="RNaseH-like_sf"/>
</dbReference>
<proteinExistence type="predicted"/>
<dbReference type="PANTHER" id="PTHR37984">
    <property type="entry name" value="PROTEIN CBG26694"/>
    <property type="match status" value="1"/>
</dbReference>
<feature type="compositionally biased region" description="Basic residues" evidence="2">
    <location>
        <begin position="459"/>
        <end position="468"/>
    </location>
</feature>
<dbReference type="SUPFAM" id="SSF53098">
    <property type="entry name" value="Ribonuclease H-like"/>
    <property type="match status" value="1"/>
</dbReference>
<feature type="compositionally biased region" description="Basic and acidic residues" evidence="2">
    <location>
        <begin position="679"/>
        <end position="696"/>
    </location>
</feature>
<reference evidence="4" key="1">
    <citation type="journal article" date="2016" name="Gigascience">
        <title>De novo construction of an expanded transcriptome assembly for the western tarnished plant bug, Lygus hesperus.</title>
        <authorList>
            <person name="Tassone E.E."/>
            <person name="Geib S.M."/>
            <person name="Hall B."/>
            <person name="Fabrick J.A."/>
            <person name="Brent C.S."/>
            <person name="Hull J.J."/>
        </authorList>
    </citation>
    <scope>NUCLEOTIDE SEQUENCE</scope>
</reference>
<dbReference type="GO" id="GO:0003676">
    <property type="term" value="F:nucleic acid binding"/>
    <property type="evidence" value="ECO:0007669"/>
    <property type="project" value="InterPro"/>
</dbReference>
<evidence type="ECO:0000313" key="4">
    <source>
        <dbReference type="EMBL" id="JAQ11942.1"/>
    </source>
</evidence>
<dbReference type="EC" id="2.7.7.49" evidence="1"/>
<sequence length="830" mass="93326">YMNKKHIEWLLFISQITHDIKHIPGLSNLVADALSRPSVVCTIDCTLLQQIKEAQEKCPPPEHLLEKLRTTEIPDTGISIFCNFDKEQPRPYIPPIMQSWILQHIHGIGHPSPNTTAKKATTRYFWPNITTDAKNYAKCCIECQKSKIGRHTIPHIQAFAATTPFSHVHLDICGELPTATNGFRYLFTMIDRATSWIEAIPITNISAHTITTRFFESWVARYGAPKTVTTDQGTQFESELFNSLLQKLGIHRSRTLPYHPSCNGKIERIHRTMKASLMATGGAWLDALPGTLLSMRTAISSDTGTSPFELVFGRQGRLPGDLFDPPEYNSRKPFQQAPPTPHHDTRRKFYVPKDLQNCSHVFVRIPTAKKVLQQPYEGPYRIIEKDDTSITVEYEGSERRFPLQQIKPAHLLPEVDNTNNETTPAPPTQIEKRKRGRPRKQRKSDDSSESQSSYEVPKPARKKTRRSPRFNATPLDRAPKRFQQTPQDGSTSRNTTHVKPSQSQGRTDRSMRSGVTRSDNSAYITNTDLRSNSYHHGRPDDRPYSSDARTSSSPTGYCRDEEESHTSQDGGSGCPEAILAGGSAPCRRSERGTVAGGDPIRREVHQPAGGHSYRPRYESPSSGDKPIKGILKHRRDSTFYTTLHIPGLDDTTGHQAGEQSLALRTYEEGQASHRAAKRTSAEAARETSEREAKGPREATPTFGHTSIWKQKEEVSKSRKPTIEVTSWPPVRERLHWPPLDGGPKLAKWFQRGAPGSETEVLQEVSTQREPFKPCFVANDWYEGILREYPNGGGGYIQFELPSKPGRIATTLHFPGESQAGLRAIARMFQL</sequence>
<dbReference type="PROSITE" id="PS50994">
    <property type="entry name" value="INTEGRASE"/>
    <property type="match status" value="1"/>
</dbReference>
<dbReference type="InterPro" id="IPR050951">
    <property type="entry name" value="Retrovirus_Pol_polyprotein"/>
</dbReference>
<feature type="non-terminal residue" evidence="4">
    <location>
        <position position="1"/>
    </location>
</feature>
<dbReference type="EMBL" id="GDHC01006687">
    <property type="protein sequence ID" value="JAQ11942.1"/>
    <property type="molecule type" value="Transcribed_RNA"/>
</dbReference>
<dbReference type="Gene3D" id="1.10.340.70">
    <property type="match status" value="1"/>
</dbReference>
<dbReference type="AlphaFoldDB" id="A0A146LZ16"/>
<feature type="compositionally biased region" description="Polar residues" evidence="2">
    <location>
        <begin position="513"/>
        <end position="534"/>
    </location>
</feature>
<feature type="domain" description="Integrase catalytic" evidence="3">
    <location>
        <begin position="160"/>
        <end position="327"/>
    </location>
</feature>
<dbReference type="PANTHER" id="PTHR37984:SF5">
    <property type="entry name" value="PROTEIN NYNRIN-LIKE"/>
    <property type="match status" value="1"/>
</dbReference>
<dbReference type="FunFam" id="3.30.420.10:FF:000032">
    <property type="entry name" value="Retrovirus-related Pol polyprotein from transposon 297-like Protein"/>
    <property type="match status" value="1"/>
</dbReference>
<evidence type="ECO:0000256" key="2">
    <source>
        <dbReference type="SAM" id="MobiDB-lite"/>
    </source>
</evidence>
<name>A0A146LZ16_LYGHE</name>
<dbReference type="Gene3D" id="3.30.420.10">
    <property type="entry name" value="Ribonuclease H-like superfamily/Ribonuclease H"/>
    <property type="match status" value="1"/>
</dbReference>
<feature type="region of interest" description="Disordered" evidence="2">
    <location>
        <begin position="401"/>
        <end position="632"/>
    </location>
</feature>
<dbReference type="InterPro" id="IPR036397">
    <property type="entry name" value="RNaseH_sf"/>
</dbReference>
<dbReference type="InterPro" id="IPR041588">
    <property type="entry name" value="Integrase_H2C2"/>
</dbReference>